<organism evidence="2 3">
    <name type="scientific">Cryptolaemus montrouzieri</name>
    <dbReference type="NCBI Taxonomy" id="559131"/>
    <lineage>
        <taxon>Eukaryota</taxon>
        <taxon>Metazoa</taxon>
        <taxon>Ecdysozoa</taxon>
        <taxon>Arthropoda</taxon>
        <taxon>Hexapoda</taxon>
        <taxon>Insecta</taxon>
        <taxon>Pterygota</taxon>
        <taxon>Neoptera</taxon>
        <taxon>Endopterygota</taxon>
        <taxon>Coleoptera</taxon>
        <taxon>Polyphaga</taxon>
        <taxon>Cucujiformia</taxon>
        <taxon>Coccinelloidea</taxon>
        <taxon>Coccinellidae</taxon>
        <taxon>Scymninae</taxon>
        <taxon>Scymnini</taxon>
        <taxon>Cryptolaemus</taxon>
    </lineage>
</organism>
<gene>
    <name evidence="2" type="ORF">HHI36_020428</name>
</gene>
<reference evidence="2 3" key="1">
    <citation type="journal article" date="2021" name="BMC Biol.">
        <title>Horizontally acquired antibacterial genes associated with adaptive radiation of ladybird beetles.</title>
        <authorList>
            <person name="Li H.S."/>
            <person name="Tang X.F."/>
            <person name="Huang Y.H."/>
            <person name="Xu Z.Y."/>
            <person name="Chen M.L."/>
            <person name="Du X.Y."/>
            <person name="Qiu B.Y."/>
            <person name="Chen P.T."/>
            <person name="Zhang W."/>
            <person name="Slipinski A."/>
            <person name="Escalona H.E."/>
            <person name="Waterhouse R.M."/>
            <person name="Zwick A."/>
            <person name="Pang H."/>
        </authorList>
    </citation>
    <scope>NUCLEOTIDE SEQUENCE [LARGE SCALE GENOMIC DNA]</scope>
    <source>
        <strain evidence="2">SYSU2018</strain>
    </source>
</reference>
<dbReference type="EMBL" id="JABFTP020000083">
    <property type="protein sequence ID" value="KAL3275675.1"/>
    <property type="molecule type" value="Genomic_DNA"/>
</dbReference>
<feature type="signal peptide" evidence="1">
    <location>
        <begin position="1"/>
        <end position="16"/>
    </location>
</feature>
<sequence>MFKYICLFALLAVAFAEPEAKPSIASEAIARYAPFAAAYIPPVAAAHINYPYEAAYARYPYGAAYGYAPYRAHGYYGAHVYF</sequence>
<proteinExistence type="predicted"/>
<dbReference type="Proteomes" id="UP001516400">
    <property type="component" value="Unassembled WGS sequence"/>
</dbReference>
<evidence type="ECO:0000313" key="3">
    <source>
        <dbReference type="Proteomes" id="UP001516400"/>
    </source>
</evidence>
<dbReference type="EMBL" id="JABFTP020000083">
    <property type="protein sequence ID" value="KAL3275676.1"/>
    <property type="molecule type" value="Genomic_DNA"/>
</dbReference>
<dbReference type="AlphaFoldDB" id="A0ABD2NB88"/>
<keyword evidence="1" id="KW-0732">Signal</keyword>
<accession>A0ABD2NB88</accession>
<feature type="chain" id="PRO_5044724325" evidence="1">
    <location>
        <begin position="17"/>
        <end position="82"/>
    </location>
</feature>
<keyword evidence="3" id="KW-1185">Reference proteome</keyword>
<evidence type="ECO:0000256" key="1">
    <source>
        <dbReference type="SAM" id="SignalP"/>
    </source>
</evidence>
<evidence type="ECO:0000313" key="2">
    <source>
        <dbReference type="EMBL" id="KAL3275675.1"/>
    </source>
</evidence>
<name>A0ABD2NB88_9CUCU</name>
<comment type="caution">
    <text evidence="2">The sequence shown here is derived from an EMBL/GenBank/DDBJ whole genome shotgun (WGS) entry which is preliminary data.</text>
</comment>
<protein>
    <submittedName>
        <fullName evidence="2">Uncharacterized protein</fullName>
    </submittedName>
</protein>
<reference evidence="2" key="2">
    <citation type="submission" date="2024-03" db="EMBL/GenBank/DDBJ databases">
        <title>Genomics of ladybird beetles.</title>
        <authorList>
            <person name="Li H.-S."/>
            <person name="Huang Y.-H."/>
        </authorList>
    </citation>
    <scope>NUCLEOTIDE SEQUENCE</scope>
    <source>
        <strain evidence="2">SYSU2018</strain>
        <tissue evidence="2">Whole body of male adult</tissue>
    </source>
</reference>